<evidence type="ECO:0000313" key="3">
    <source>
        <dbReference type="Proteomes" id="UP001054945"/>
    </source>
</evidence>
<evidence type="ECO:0000313" key="2">
    <source>
        <dbReference type="EMBL" id="GIX98352.1"/>
    </source>
</evidence>
<dbReference type="EMBL" id="BPLR01004894">
    <property type="protein sequence ID" value="GIX98352.1"/>
    <property type="molecule type" value="Genomic_DNA"/>
</dbReference>
<name>A0AAV4PT24_CAEEX</name>
<dbReference type="AlphaFoldDB" id="A0AAV4PT24"/>
<comment type="caution">
    <text evidence="2">The sequence shown here is derived from an EMBL/GenBank/DDBJ whole genome shotgun (WGS) entry which is preliminary data.</text>
</comment>
<sequence length="187" mass="21939">MVLNPQQQNFINSKLSGSNRSTILLRTLWIKQKHHSAENRYLSNNTSQTNDPEGVPSILGSPEDCPAISRSVRDMSPSHLLQKSYESMFRKQDTILGFFKSNEFEEFSDFFDEFDEKIRCRVIISLRDLFSIFSSIKWISSFRFTSEFDNNGFDLFGTMLWQCVSRNDVTEHKREMKHSIWGKSRMK</sequence>
<feature type="region of interest" description="Disordered" evidence="1">
    <location>
        <begin position="40"/>
        <end position="60"/>
    </location>
</feature>
<protein>
    <submittedName>
        <fullName evidence="2">Uncharacterized protein</fullName>
    </submittedName>
</protein>
<gene>
    <name evidence="2" type="ORF">CEXT_775681</name>
</gene>
<accession>A0AAV4PT24</accession>
<organism evidence="2 3">
    <name type="scientific">Caerostris extrusa</name>
    <name type="common">Bark spider</name>
    <name type="synonym">Caerostris bankana</name>
    <dbReference type="NCBI Taxonomy" id="172846"/>
    <lineage>
        <taxon>Eukaryota</taxon>
        <taxon>Metazoa</taxon>
        <taxon>Ecdysozoa</taxon>
        <taxon>Arthropoda</taxon>
        <taxon>Chelicerata</taxon>
        <taxon>Arachnida</taxon>
        <taxon>Araneae</taxon>
        <taxon>Araneomorphae</taxon>
        <taxon>Entelegynae</taxon>
        <taxon>Araneoidea</taxon>
        <taxon>Araneidae</taxon>
        <taxon>Caerostris</taxon>
    </lineage>
</organism>
<proteinExistence type="predicted"/>
<evidence type="ECO:0000256" key="1">
    <source>
        <dbReference type="SAM" id="MobiDB-lite"/>
    </source>
</evidence>
<keyword evidence="3" id="KW-1185">Reference proteome</keyword>
<dbReference type="Proteomes" id="UP001054945">
    <property type="component" value="Unassembled WGS sequence"/>
</dbReference>
<feature type="compositionally biased region" description="Polar residues" evidence="1">
    <location>
        <begin position="41"/>
        <end position="51"/>
    </location>
</feature>
<reference evidence="2 3" key="1">
    <citation type="submission" date="2021-06" db="EMBL/GenBank/DDBJ databases">
        <title>Caerostris extrusa draft genome.</title>
        <authorList>
            <person name="Kono N."/>
            <person name="Arakawa K."/>
        </authorList>
    </citation>
    <scope>NUCLEOTIDE SEQUENCE [LARGE SCALE GENOMIC DNA]</scope>
</reference>